<name>A0ABU8G9T4_9ACTN</name>
<dbReference type="Pfam" id="PF04860">
    <property type="entry name" value="Phage_portal"/>
    <property type="match status" value="1"/>
</dbReference>
<proteinExistence type="predicted"/>
<dbReference type="RefSeq" id="WP_336558251.1">
    <property type="nucleotide sequence ID" value="NZ_JBBAYL010000004.1"/>
</dbReference>
<dbReference type="NCBIfam" id="TIGR01537">
    <property type="entry name" value="portal_HK97"/>
    <property type="match status" value="1"/>
</dbReference>
<protein>
    <submittedName>
        <fullName evidence="2">Phage portal protein</fullName>
    </submittedName>
</protein>
<evidence type="ECO:0000313" key="2">
    <source>
        <dbReference type="EMBL" id="MEI5609952.1"/>
    </source>
</evidence>
<comment type="caution">
    <text evidence="2">The sequence shown here is derived from an EMBL/GenBank/DDBJ whole genome shotgun (WGS) entry which is preliminary data.</text>
</comment>
<sequence>MRNPFRRWGWTRQGSARPEQRDIGAGDVSWPVDDLASPAAMSVEGALRLAPVFAAGRLLASSVASLPVQQYRKRAEERTKLPLSSLFVKPSAVGTLDDWIWRAMTSLIYRGNAVGVVMERDWLEYPTRIEWLNPADVWVQDQMPMGQRGSFTDPVWHYCGVELPSEDVVHIPWFTLPGRVWGLSPIAAYAVTVSTGLAAQKFTDDYFRAGGTPPGQFRNTQQTVDQKDAGIIKRRLVQAIRSHEPIVYGKDWEYTPITVSVQEAQFVEVARLSATQIAAIYGIPPEKIGGETGGSYTYSSPEQRQIEFIQDALLPWLTKLENHLGVLLPRGQYIKFNADALIRVDILTRHEVYEKQRLIGKNSINEIRAVEDEAPLPDGEGATYEPLPLLAGTNITVPQVRDRQGRDAGLHLIKPPRRRDHG</sequence>
<dbReference type="EMBL" id="JBBAYM010000007">
    <property type="protein sequence ID" value="MEI5609952.1"/>
    <property type="molecule type" value="Genomic_DNA"/>
</dbReference>
<accession>A0ABU8G9T4</accession>
<dbReference type="Proteomes" id="UP001365781">
    <property type="component" value="Unassembled WGS sequence"/>
</dbReference>
<reference evidence="2 3" key="1">
    <citation type="submission" date="2024-03" db="EMBL/GenBank/DDBJ databases">
        <title>First Report of Pectobacterium brasiliscabiei causing potato scab in china.</title>
        <authorList>
            <person name="Handique U."/>
        </authorList>
    </citation>
    <scope>NUCLEOTIDE SEQUENCE [LARGE SCALE GENOMIC DNA]</scope>
    <source>
        <strain evidence="2 3">ZRIMU1503</strain>
    </source>
</reference>
<evidence type="ECO:0000256" key="1">
    <source>
        <dbReference type="SAM" id="MobiDB-lite"/>
    </source>
</evidence>
<dbReference type="Gene3D" id="1.20.1270.210">
    <property type="match status" value="1"/>
</dbReference>
<keyword evidence="3" id="KW-1185">Reference proteome</keyword>
<gene>
    <name evidence="2" type="ORF">WB403_12310</name>
</gene>
<feature type="region of interest" description="Disordered" evidence="1">
    <location>
        <begin position="1"/>
        <end position="25"/>
    </location>
</feature>
<organism evidence="2 3">
    <name type="scientific">Streptomyces brasiliscabiei</name>
    <dbReference type="NCBI Taxonomy" id="2736302"/>
    <lineage>
        <taxon>Bacteria</taxon>
        <taxon>Bacillati</taxon>
        <taxon>Actinomycetota</taxon>
        <taxon>Actinomycetes</taxon>
        <taxon>Kitasatosporales</taxon>
        <taxon>Streptomycetaceae</taxon>
        <taxon>Streptomyces</taxon>
    </lineage>
</organism>
<dbReference type="InterPro" id="IPR006944">
    <property type="entry name" value="Phage/GTA_portal"/>
</dbReference>
<dbReference type="InterPro" id="IPR006427">
    <property type="entry name" value="Portal_HK97"/>
</dbReference>
<evidence type="ECO:0000313" key="3">
    <source>
        <dbReference type="Proteomes" id="UP001365781"/>
    </source>
</evidence>